<reference evidence="2 3" key="1">
    <citation type="submission" date="2020-08" db="EMBL/GenBank/DDBJ databases">
        <title>Genomic Encyclopedia of Type Strains, Phase IV (KMG-IV): sequencing the most valuable type-strain genomes for metagenomic binning, comparative biology and taxonomic classification.</title>
        <authorList>
            <person name="Goeker M."/>
        </authorList>
    </citation>
    <scope>NUCLEOTIDE SEQUENCE [LARGE SCALE GENOMIC DNA]</scope>
    <source>
        <strain evidence="2 3">DSM 103462</strain>
    </source>
</reference>
<feature type="transmembrane region" description="Helical" evidence="1">
    <location>
        <begin position="6"/>
        <end position="23"/>
    </location>
</feature>
<evidence type="ECO:0000313" key="3">
    <source>
        <dbReference type="Proteomes" id="UP000518887"/>
    </source>
</evidence>
<evidence type="ECO:0000256" key="1">
    <source>
        <dbReference type="SAM" id="Phobius"/>
    </source>
</evidence>
<keyword evidence="3" id="KW-1185">Reference proteome</keyword>
<keyword evidence="1" id="KW-0812">Transmembrane</keyword>
<proteinExistence type="predicted"/>
<dbReference type="Proteomes" id="UP000518887">
    <property type="component" value="Unassembled WGS sequence"/>
</dbReference>
<keyword evidence="1" id="KW-1133">Transmembrane helix</keyword>
<dbReference type="AlphaFoldDB" id="A0A7W8G703"/>
<comment type="caution">
    <text evidence="2">The sequence shown here is derived from an EMBL/GenBank/DDBJ whole genome shotgun (WGS) entry which is preliminary data.</text>
</comment>
<gene>
    <name evidence="2" type="ORF">HNP76_000362</name>
</gene>
<dbReference type="EMBL" id="JACHFQ010000001">
    <property type="protein sequence ID" value="MBB5225022.1"/>
    <property type="molecule type" value="Genomic_DNA"/>
</dbReference>
<name>A0A7W8G703_9SPIR</name>
<accession>A0A7W8G703</accession>
<protein>
    <submittedName>
        <fullName evidence="2">Putative nucleic acid-binding Zn ribbon protein</fullName>
    </submittedName>
</protein>
<sequence length="140" mass="15951">MDYFFLFVGSIILILALMLFMKFKKMQARTSPKDNGLRTQKSENGVVEFVRCPLCSTPLAKNEDMFSRIYRPMNTPDQRMTVHGCPHCYPRPEPGVKRTCPVCGKEVPLEGELIARLFNRSEGKKHVMITGCSVCYRGRG</sequence>
<keyword evidence="1" id="KW-0472">Membrane</keyword>
<dbReference type="RefSeq" id="WP_184656873.1">
    <property type="nucleotide sequence ID" value="NZ_JACHFQ010000001.1"/>
</dbReference>
<organism evidence="2 3">
    <name type="scientific">Treponema ruminis</name>
    <dbReference type="NCBI Taxonomy" id="744515"/>
    <lineage>
        <taxon>Bacteria</taxon>
        <taxon>Pseudomonadati</taxon>
        <taxon>Spirochaetota</taxon>
        <taxon>Spirochaetia</taxon>
        <taxon>Spirochaetales</taxon>
        <taxon>Treponemataceae</taxon>
        <taxon>Treponema</taxon>
    </lineage>
</organism>
<evidence type="ECO:0000313" key="2">
    <source>
        <dbReference type="EMBL" id="MBB5225022.1"/>
    </source>
</evidence>